<name>A0A9N9S148_9DIPT</name>
<dbReference type="EMBL" id="OU895879">
    <property type="protein sequence ID" value="CAG9807681.1"/>
    <property type="molecule type" value="Genomic_DNA"/>
</dbReference>
<reference evidence="1" key="1">
    <citation type="submission" date="2022-01" db="EMBL/GenBank/DDBJ databases">
        <authorList>
            <person name="King R."/>
        </authorList>
    </citation>
    <scope>NUCLEOTIDE SEQUENCE</scope>
</reference>
<organism evidence="1 2">
    <name type="scientific">Chironomus riparius</name>
    <dbReference type="NCBI Taxonomy" id="315576"/>
    <lineage>
        <taxon>Eukaryota</taxon>
        <taxon>Metazoa</taxon>
        <taxon>Ecdysozoa</taxon>
        <taxon>Arthropoda</taxon>
        <taxon>Hexapoda</taxon>
        <taxon>Insecta</taxon>
        <taxon>Pterygota</taxon>
        <taxon>Neoptera</taxon>
        <taxon>Endopterygota</taxon>
        <taxon>Diptera</taxon>
        <taxon>Nematocera</taxon>
        <taxon>Chironomoidea</taxon>
        <taxon>Chironomidae</taxon>
        <taxon>Chironominae</taxon>
        <taxon>Chironomus</taxon>
    </lineage>
</organism>
<dbReference type="AlphaFoldDB" id="A0A9N9S148"/>
<gene>
    <name evidence="1" type="ORF">CHIRRI_LOCUS10527</name>
</gene>
<evidence type="ECO:0000313" key="2">
    <source>
        <dbReference type="Proteomes" id="UP001153620"/>
    </source>
</evidence>
<reference evidence="1" key="2">
    <citation type="submission" date="2022-10" db="EMBL/GenBank/DDBJ databases">
        <authorList>
            <consortium name="ENA_rothamsted_submissions"/>
            <consortium name="culmorum"/>
            <person name="King R."/>
        </authorList>
    </citation>
    <scope>NUCLEOTIDE SEQUENCE</scope>
</reference>
<evidence type="ECO:0000313" key="1">
    <source>
        <dbReference type="EMBL" id="CAG9807681.1"/>
    </source>
</evidence>
<proteinExistence type="predicted"/>
<protein>
    <submittedName>
        <fullName evidence="1">Uncharacterized protein</fullName>
    </submittedName>
</protein>
<sequence length="45" mass="5234">MGFFVRLLSKGILSSILDATKLFYPYGIKIFKSNKIMVEMNRHLI</sequence>
<dbReference type="Proteomes" id="UP001153620">
    <property type="component" value="Chromosome 3"/>
</dbReference>
<keyword evidence="2" id="KW-1185">Reference proteome</keyword>
<accession>A0A9N9S148</accession>